<keyword evidence="1" id="KW-1133">Transmembrane helix</keyword>
<sequence>MSDFEVVLILCLSINTLIAISSLLYSTGLIKKIKDKWILKDSKIITITMSENINLFYRISQIIHKHAHKIPNKKPYTFNEEKNQRIHFLPNINDEIELSTNDGPVYIKSISLDSLTLSAFEIRSELNSPALENFLMYAMNQLKPKISPEEHKELASILRISPEFESSDKSKFIIDIDTKENYQS</sequence>
<feature type="transmembrane region" description="Helical" evidence="1">
    <location>
        <begin position="6"/>
        <end position="30"/>
    </location>
</feature>
<proteinExistence type="predicted"/>
<keyword evidence="1" id="KW-0812">Transmembrane</keyword>
<accession>A0A3G5ABA0</accession>
<gene>
    <name evidence="2" type="ORF">Hyperionvirus24_24</name>
</gene>
<evidence type="ECO:0000256" key="1">
    <source>
        <dbReference type="SAM" id="Phobius"/>
    </source>
</evidence>
<organism evidence="2">
    <name type="scientific">Hyperionvirus sp</name>
    <dbReference type="NCBI Taxonomy" id="2487770"/>
    <lineage>
        <taxon>Viruses</taxon>
        <taxon>Varidnaviria</taxon>
        <taxon>Bamfordvirae</taxon>
        <taxon>Nucleocytoviricota</taxon>
        <taxon>Megaviricetes</taxon>
        <taxon>Imitervirales</taxon>
        <taxon>Mimiviridae</taxon>
        <taxon>Klosneuvirinae</taxon>
    </lineage>
</organism>
<protein>
    <submittedName>
        <fullName evidence="2">Uncharacterized protein</fullName>
    </submittedName>
</protein>
<dbReference type="EMBL" id="MK072406">
    <property type="protein sequence ID" value="AYV84402.1"/>
    <property type="molecule type" value="Genomic_DNA"/>
</dbReference>
<reference evidence="2" key="1">
    <citation type="submission" date="2018-10" db="EMBL/GenBank/DDBJ databases">
        <title>Hidden diversity of soil giant viruses.</title>
        <authorList>
            <person name="Schulz F."/>
            <person name="Alteio L."/>
            <person name="Goudeau D."/>
            <person name="Ryan E.M."/>
            <person name="Malmstrom R.R."/>
            <person name="Blanchard J."/>
            <person name="Woyke T."/>
        </authorList>
    </citation>
    <scope>NUCLEOTIDE SEQUENCE</scope>
    <source>
        <strain evidence="2">HYV1</strain>
    </source>
</reference>
<name>A0A3G5ABA0_9VIRU</name>
<evidence type="ECO:0000313" key="2">
    <source>
        <dbReference type="EMBL" id="AYV84402.1"/>
    </source>
</evidence>
<keyword evidence="1" id="KW-0472">Membrane</keyword>